<name>A0A7C9QUA6_9PROT</name>
<proteinExistence type="predicted"/>
<dbReference type="AlphaFoldDB" id="A0A7C9QUA6"/>
<sequence length="222" mass="24634">MKLFPILRVLSLLVLAVGLSGCGESWSWKQKITVEVETPEGVKRASSVIHHRLDHYDGWWVFPEARRASSHYTGEAVVLEVSPGRYLFALLNGTPDVFPIFFPGEAPVKIADRFATLRAARTVPPKLYPLLVTFGDLADPTSVQRVDPADLAATFGPGVRLKSITLEITDEPVTEGRVEKVLGWLDDVWPNQLDGQKYETIKAENRFANSLSTGNFSTEVKQ</sequence>
<evidence type="ECO:0000313" key="2">
    <source>
        <dbReference type="Proteomes" id="UP000480684"/>
    </source>
</evidence>
<dbReference type="RefSeq" id="WP_163675935.1">
    <property type="nucleotide sequence ID" value="NZ_JAAIYP010000030.1"/>
</dbReference>
<protein>
    <submittedName>
        <fullName evidence="1">Uncharacterized protein</fullName>
    </submittedName>
</protein>
<dbReference type="Proteomes" id="UP000480684">
    <property type="component" value="Unassembled WGS sequence"/>
</dbReference>
<comment type="caution">
    <text evidence="1">The sequence shown here is derived from an EMBL/GenBank/DDBJ whole genome shotgun (WGS) entry which is preliminary data.</text>
</comment>
<accession>A0A7C9QUA6</accession>
<dbReference type="EMBL" id="JAAIYP010000030">
    <property type="protein sequence ID" value="NFV79476.1"/>
    <property type="molecule type" value="Genomic_DNA"/>
</dbReference>
<keyword evidence="2" id="KW-1185">Reference proteome</keyword>
<reference evidence="1 2" key="1">
    <citation type="submission" date="2020-02" db="EMBL/GenBank/DDBJ databases">
        <authorList>
            <person name="Dziuba M."/>
            <person name="Kuznetsov B."/>
            <person name="Mardanov A."/>
            <person name="Ravin N."/>
            <person name="Grouzdev D."/>
        </authorList>
    </citation>
    <scope>NUCLEOTIDE SEQUENCE [LARGE SCALE GENOMIC DNA]</scope>
    <source>
        <strain evidence="1 2">SpK</strain>
    </source>
</reference>
<gene>
    <name evidence="1" type="ORF">G4223_05060</name>
</gene>
<dbReference type="PROSITE" id="PS51257">
    <property type="entry name" value="PROKAR_LIPOPROTEIN"/>
    <property type="match status" value="1"/>
</dbReference>
<evidence type="ECO:0000313" key="1">
    <source>
        <dbReference type="EMBL" id="NFV79476.1"/>
    </source>
</evidence>
<organism evidence="1 2">
    <name type="scientific">Magnetospirillum aberrantis SpK</name>
    <dbReference type="NCBI Taxonomy" id="908842"/>
    <lineage>
        <taxon>Bacteria</taxon>
        <taxon>Pseudomonadati</taxon>
        <taxon>Pseudomonadota</taxon>
        <taxon>Alphaproteobacteria</taxon>
        <taxon>Rhodospirillales</taxon>
        <taxon>Rhodospirillaceae</taxon>
        <taxon>Magnetospirillum</taxon>
    </lineage>
</organism>